<gene>
    <name evidence="2" type="ORF">DL968_17065</name>
</gene>
<evidence type="ECO:0000256" key="1">
    <source>
        <dbReference type="SAM" id="MobiDB-lite"/>
    </source>
</evidence>
<protein>
    <submittedName>
        <fullName evidence="2">General secretion pathway protein GspB</fullName>
    </submittedName>
</protein>
<feature type="region of interest" description="Disordered" evidence="1">
    <location>
        <begin position="1"/>
        <end position="21"/>
    </location>
</feature>
<evidence type="ECO:0000313" key="2">
    <source>
        <dbReference type="EMBL" id="EGE1989302.1"/>
    </source>
</evidence>
<evidence type="ECO:0000313" key="3">
    <source>
        <dbReference type="Proteomes" id="UP000854059"/>
    </source>
</evidence>
<sequence>ESEEKAGLRERVKNALNELER</sequence>
<reference evidence="2" key="1">
    <citation type="submission" date="2018-05" db="EMBL/GenBank/DDBJ databases">
        <authorList>
            <person name="Ashton P.M."/>
            <person name="Dallman T."/>
            <person name="Nair S."/>
            <person name="De Pinna E."/>
            <person name="Peters T."/>
            <person name="Grant K."/>
        </authorList>
    </citation>
    <scope>NUCLEOTIDE SEQUENCE</scope>
    <source>
        <strain evidence="2">412057</strain>
    </source>
</reference>
<name>A0AAN3NXJ9_ECOLX</name>
<dbReference type="Proteomes" id="UP000854059">
    <property type="component" value="Unassembled WGS sequence"/>
</dbReference>
<accession>A0AAN3NXJ9</accession>
<feature type="non-terminal residue" evidence="2">
    <location>
        <position position="1"/>
    </location>
</feature>
<dbReference type="EMBL" id="AAVTXU010000072">
    <property type="protein sequence ID" value="EGE1989302.1"/>
    <property type="molecule type" value="Genomic_DNA"/>
</dbReference>
<organism evidence="2 3">
    <name type="scientific">Escherichia coli</name>
    <dbReference type="NCBI Taxonomy" id="562"/>
    <lineage>
        <taxon>Bacteria</taxon>
        <taxon>Pseudomonadati</taxon>
        <taxon>Pseudomonadota</taxon>
        <taxon>Gammaproteobacteria</taxon>
        <taxon>Enterobacterales</taxon>
        <taxon>Enterobacteriaceae</taxon>
        <taxon>Escherichia</taxon>
    </lineage>
</organism>
<proteinExistence type="predicted"/>
<dbReference type="AlphaFoldDB" id="A0AAN3NXJ9"/>
<comment type="caution">
    <text evidence="2">The sequence shown here is derived from an EMBL/GenBank/DDBJ whole genome shotgun (WGS) entry which is preliminary data.</text>
</comment>